<dbReference type="OrthoDB" id="5470216at2"/>
<dbReference type="GO" id="GO:0003824">
    <property type="term" value="F:catalytic activity"/>
    <property type="evidence" value="ECO:0007669"/>
    <property type="project" value="InterPro"/>
</dbReference>
<dbReference type="AlphaFoldDB" id="A0A1I3QLD9"/>
<evidence type="ECO:0000256" key="5">
    <source>
        <dbReference type="ARBA" id="ARBA00023014"/>
    </source>
</evidence>
<evidence type="ECO:0000259" key="6">
    <source>
        <dbReference type="PROSITE" id="PS51918"/>
    </source>
</evidence>
<dbReference type="PROSITE" id="PS51918">
    <property type="entry name" value="RADICAL_SAM"/>
    <property type="match status" value="1"/>
</dbReference>
<comment type="cofactor">
    <cofactor evidence="1">
        <name>[4Fe-4S] cluster</name>
        <dbReference type="ChEBI" id="CHEBI:49883"/>
    </cofactor>
</comment>
<dbReference type="Proteomes" id="UP000198635">
    <property type="component" value="Unassembled WGS sequence"/>
</dbReference>
<evidence type="ECO:0000256" key="3">
    <source>
        <dbReference type="ARBA" id="ARBA00022723"/>
    </source>
</evidence>
<keyword evidence="5" id="KW-0411">Iron-sulfur</keyword>
<gene>
    <name evidence="7" type="ORF">SAMN04488082_102364</name>
</gene>
<dbReference type="GO" id="GO:0051536">
    <property type="term" value="F:iron-sulfur cluster binding"/>
    <property type="evidence" value="ECO:0007669"/>
    <property type="project" value="UniProtKB-KW"/>
</dbReference>
<protein>
    <submittedName>
        <fullName evidence="7">Radical SAM superfamily protein</fullName>
    </submittedName>
</protein>
<dbReference type="PANTHER" id="PTHR43409:SF4">
    <property type="entry name" value="RADICAL SAM SUPERFAMILY PROTEIN"/>
    <property type="match status" value="1"/>
</dbReference>
<dbReference type="GO" id="GO:0046872">
    <property type="term" value="F:metal ion binding"/>
    <property type="evidence" value="ECO:0007669"/>
    <property type="project" value="UniProtKB-KW"/>
</dbReference>
<keyword evidence="2" id="KW-0949">S-adenosyl-L-methionine</keyword>
<evidence type="ECO:0000256" key="4">
    <source>
        <dbReference type="ARBA" id="ARBA00023004"/>
    </source>
</evidence>
<organism evidence="7 8">
    <name type="scientific">Desulfomicrobium apsheronum</name>
    <dbReference type="NCBI Taxonomy" id="52560"/>
    <lineage>
        <taxon>Bacteria</taxon>
        <taxon>Pseudomonadati</taxon>
        <taxon>Thermodesulfobacteriota</taxon>
        <taxon>Desulfovibrionia</taxon>
        <taxon>Desulfovibrionales</taxon>
        <taxon>Desulfomicrobiaceae</taxon>
        <taxon>Desulfomicrobium</taxon>
    </lineage>
</organism>
<name>A0A1I3QLD9_9BACT</name>
<dbReference type="InterPro" id="IPR007197">
    <property type="entry name" value="rSAM"/>
</dbReference>
<dbReference type="Gene3D" id="3.20.20.70">
    <property type="entry name" value="Aldolase class I"/>
    <property type="match status" value="1"/>
</dbReference>
<dbReference type="SFLD" id="SFLDS00029">
    <property type="entry name" value="Radical_SAM"/>
    <property type="match status" value="1"/>
</dbReference>
<dbReference type="SFLD" id="SFLDG01082">
    <property type="entry name" value="B12-binding_domain_containing"/>
    <property type="match status" value="1"/>
</dbReference>
<dbReference type="InterPro" id="IPR051198">
    <property type="entry name" value="BchE-like"/>
</dbReference>
<dbReference type="EMBL" id="FORX01000002">
    <property type="protein sequence ID" value="SFJ34329.1"/>
    <property type="molecule type" value="Genomic_DNA"/>
</dbReference>
<keyword evidence="3" id="KW-0479">Metal-binding</keyword>
<dbReference type="PANTHER" id="PTHR43409">
    <property type="entry name" value="ANAEROBIC MAGNESIUM-PROTOPORPHYRIN IX MONOMETHYL ESTER CYCLASE-RELATED"/>
    <property type="match status" value="1"/>
</dbReference>
<proteinExistence type="predicted"/>
<dbReference type="InterPro" id="IPR006638">
    <property type="entry name" value="Elp3/MiaA/NifB-like_rSAM"/>
</dbReference>
<dbReference type="STRING" id="52560.SAMN04488082_102364"/>
<reference evidence="8" key="1">
    <citation type="submission" date="2016-10" db="EMBL/GenBank/DDBJ databases">
        <authorList>
            <person name="Varghese N."/>
            <person name="Submissions S."/>
        </authorList>
    </citation>
    <scope>NUCLEOTIDE SEQUENCE [LARGE SCALE GENOMIC DNA]</scope>
    <source>
        <strain evidence="8">DSM 5918</strain>
    </source>
</reference>
<dbReference type="InterPro" id="IPR058240">
    <property type="entry name" value="rSAM_sf"/>
</dbReference>
<feature type="domain" description="Radical SAM core" evidence="6">
    <location>
        <begin position="12"/>
        <end position="243"/>
    </location>
</feature>
<dbReference type="SMART" id="SM00729">
    <property type="entry name" value="Elp3"/>
    <property type="match status" value="1"/>
</dbReference>
<evidence type="ECO:0000256" key="1">
    <source>
        <dbReference type="ARBA" id="ARBA00001966"/>
    </source>
</evidence>
<dbReference type="SFLD" id="SFLDG01095">
    <property type="entry name" value="Uncharacterised_Radical_SAM_Su"/>
    <property type="match status" value="1"/>
</dbReference>
<evidence type="ECO:0000313" key="8">
    <source>
        <dbReference type="Proteomes" id="UP000198635"/>
    </source>
</evidence>
<dbReference type="Pfam" id="PF04055">
    <property type="entry name" value="Radical_SAM"/>
    <property type="match status" value="1"/>
</dbReference>
<keyword evidence="4" id="KW-0408">Iron</keyword>
<evidence type="ECO:0000313" key="7">
    <source>
        <dbReference type="EMBL" id="SFJ34329.1"/>
    </source>
</evidence>
<evidence type="ECO:0000256" key="2">
    <source>
        <dbReference type="ARBA" id="ARBA00022691"/>
    </source>
</evidence>
<dbReference type="InterPro" id="IPR013785">
    <property type="entry name" value="Aldolase_TIM"/>
</dbReference>
<accession>A0A1I3QLD9</accession>
<dbReference type="RefSeq" id="WP_092372816.1">
    <property type="nucleotide sequence ID" value="NZ_FORX01000002.1"/>
</dbReference>
<sequence>MTQNGHTMFRPPAEAGSALIRVADGCPHNSCAFCAMYRGVAYRVHDQAAVSRNIALAAARDPDARRIFLADGDVLALPATMLETILETTRAAFPRLSRVNCYASGQALAGKSDAELERLRQKGLHTLYLGLESGSGEVLRRMAKGGTVHEMIDGCLRAQNAGLTVSVMVLVGLGGQELSAMHARQTADALNAMQPSLLSCLRLVPIAGTALARRIADGSFTELTEEQSVRELRDILLGLELARTVFRADHSSNILPLAGRLPRDKVRLLGELSELLESGALDRNTPGAMPGLL</sequence>
<keyword evidence="8" id="KW-1185">Reference proteome</keyword>
<dbReference type="SUPFAM" id="SSF102114">
    <property type="entry name" value="Radical SAM enzymes"/>
    <property type="match status" value="1"/>
</dbReference>